<feature type="non-terminal residue" evidence="1">
    <location>
        <position position="1"/>
    </location>
</feature>
<accession>A0A0M0JJK8</accession>
<feature type="non-terminal residue" evidence="1">
    <location>
        <position position="92"/>
    </location>
</feature>
<name>A0A0M0JJK8_9EUKA</name>
<reference evidence="2" key="1">
    <citation type="journal article" date="2015" name="PLoS Genet.">
        <title>Genome Sequence and Transcriptome Analyses of Chrysochromulina tobin: Metabolic Tools for Enhanced Algal Fitness in the Prominent Order Prymnesiales (Haptophyceae).</title>
        <authorList>
            <person name="Hovde B.T."/>
            <person name="Deodato C.R."/>
            <person name="Hunsperger H.M."/>
            <person name="Ryken S.A."/>
            <person name="Yost W."/>
            <person name="Jha R.K."/>
            <person name="Patterson J."/>
            <person name="Monnat R.J. Jr."/>
            <person name="Barlow S.B."/>
            <person name="Starkenburg S.R."/>
            <person name="Cattolico R.A."/>
        </authorList>
    </citation>
    <scope>NUCLEOTIDE SEQUENCE</scope>
    <source>
        <strain evidence="2">CCMP291</strain>
    </source>
</reference>
<dbReference type="EMBL" id="JWZX01002802">
    <property type="protein sequence ID" value="KOO26781.1"/>
    <property type="molecule type" value="Genomic_DNA"/>
</dbReference>
<sequence>LRGPRASPRLPPRRPYRCQGEVKKELDAPFAASVLSAFVVNEGEGVVTPVVVGVGVGATGFHEARKPSASRGAHVLVLYCTGIRIYLTIRNI</sequence>
<gene>
    <name evidence="1" type="ORF">Ctob_008187</name>
</gene>
<keyword evidence="2" id="KW-1185">Reference proteome</keyword>
<proteinExistence type="predicted"/>
<dbReference type="AlphaFoldDB" id="A0A0M0JJK8"/>
<protein>
    <submittedName>
        <fullName evidence="1">Uncharacterized protein</fullName>
    </submittedName>
</protein>
<dbReference type="Proteomes" id="UP000037460">
    <property type="component" value="Unassembled WGS sequence"/>
</dbReference>
<organism evidence="1 2">
    <name type="scientific">Chrysochromulina tobinii</name>
    <dbReference type="NCBI Taxonomy" id="1460289"/>
    <lineage>
        <taxon>Eukaryota</taxon>
        <taxon>Haptista</taxon>
        <taxon>Haptophyta</taxon>
        <taxon>Prymnesiophyceae</taxon>
        <taxon>Prymnesiales</taxon>
        <taxon>Chrysochromulinaceae</taxon>
        <taxon>Chrysochromulina</taxon>
    </lineage>
</organism>
<evidence type="ECO:0000313" key="1">
    <source>
        <dbReference type="EMBL" id="KOO26781.1"/>
    </source>
</evidence>
<comment type="caution">
    <text evidence="1">The sequence shown here is derived from an EMBL/GenBank/DDBJ whole genome shotgun (WGS) entry which is preliminary data.</text>
</comment>
<evidence type="ECO:0000313" key="2">
    <source>
        <dbReference type="Proteomes" id="UP000037460"/>
    </source>
</evidence>